<dbReference type="EMBL" id="JARBDR010000337">
    <property type="protein sequence ID" value="KAJ8315466.1"/>
    <property type="molecule type" value="Genomic_DNA"/>
</dbReference>
<comment type="caution">
    <text evidence="1">The sequence shown here is derived from an EMBL/GenBank/DDBJ whole genome shotgun (WGS) entry which is preliminary data.</text>
</comment>
<sequence length="219" mass="24485">MEQCIICHKAIDDGHLVSKLTEKGCVSINSDSATRKDSLHINAGQYVHTDCRRDLPSDSATDYSIHDMPATTSRESIIEDVTLLVINEAFDVMGQTPLDPKRLKLQGYGIEVGAFDAFNRNFKSKIGWLVQQRNCRVRTSAKAMAGAAGTHNVCVCKLHQNFKLMLDAMDLGDNYFTQYGNLMAFTTPGSPTVLRRFSQILEYVFMTLAYCEIVMLLEC</sequence>
<reference evidence="1 2" key="1">
    <citation type="submission" date="2022-12" db="EMBL/GenBank/DDBJ databases">
        <title>Chromosome-level genome of Tegillarca granosa.</title>
        <authorList>
            <person name="Kim J."/>
        </authorList>
    </citation>
    <scope>NUCLEOTIDE SEQUENCE [LARGE SCALE GENOMIC DNA]</scope>
    <source>
        <strain evidence="1">Teg-2019</strain>
        <tissue evidence="1">Adductor muscle</tissue>
    </source>
</reference>
<protein>
    <submittedName>
        <fullName evidence="1">Uncharacterized protein</fullName>
    </submittedName>
</protein>
<evidence type="ECO:0000313" key="2">
    <source>
        <dbReference type="Proteomes" id="UP001217089"/>
    </source>
</evidence>
<proteinExistence type="predicted"/>
<organism evidence="1 2">
    <name type="scientific">Tegillarca granosa</name>
    <name type="common">Malaysian cockle</name>
    <name type="synonym">Anadara granosa</name>
    <dbReference type="NCBI Taxonomy" id="220873"/>
    <lineage>
        <taxon>Eukaryota</taxon>
        <taxon>Metazoa</taxon>
        <taxon>Spiralia</taxon>
        <taxon>Lophotrochozoa</taxon>
        <taxon>Mollusca</taxon>
        <taxon>Bivalvia</taxon>
        <taxon>Autobranchia</taxon>
        <taxon>Pteriomorphia</taxon>
        <taxon>Arcoida</taxon>
        <taxon>Arcoidea</taxon>
        <taxon>Arcidae</taxon>
        <taxon>Tegillarca</taxon>
    </lineage>
</organism>
<name>A0ABQ9FFR1_TEGGR</name>
<keyword evidence="2" id="KW-1185">Reference proteome</keyword>
<dbReference type="Proteomes" id="UP001217089">
    <property type="component" value="Unassembled WGS sequence"/>
</dbReference>
<evidence type="ECO:0000313" key="1">
    <source>
        <dbReference type="EMBL" id="KAJ8315466.1"/>
    </source>
</evidence>
<accession>A0ABQ9FFR1</accession>
<gene>
    <name evidence="1" type="ORF">KUTeg_007616</name>
</gene>